<keyword evidence="1" id="KW-0472">Membrane</keyword>
<keyword evidence="1" id="KW-0812">Transmembrane</keyword>
<dbReference type="SUPFAM" id="SSF50952">
    <property type="entry name" value="Soluble quinoprotein glucose dehydrogenase"/>
    <property type="match status" value="1"/>
</dbReference>
<dbReference type="Pfam" id="PF07995">
    <property type="entry name" value="GSDH"/>
    <property type="match status" value="1"/>
</dbReference>
<proteinExistence type="predicted"/>
<dbReference type="InterPro" id="IPR011042">
    <property type="entry name" value="6-blade_b-propeller_TolB-like"/>
</dbReference>
<gene>
    <name evidence="3" type="ORF">VZ95_02425</name>
</gene>
<dbReference type="Gene3D" id="2.120.10.30">
    <property type="entry name" value="TolB, C-terminal domain"/>
    <property type="match status" value="1"/>
</dbReference>
<dbReference type="EMBL" id="LAJY01000040">
    <property type="protein sequence ID" value="KJV10824.1"/>
    <property type="molecule type" value="Genomic_DNA"/>
</dbReference>
<keyword evidence="1" id="KW-1133">Transmembrane helix</keyword>
<dbReference type="AlphaFoldDB" id="A0A0F3IYZ8"/>
<keyword evidence="4" id="KW-1185">Reference proteome</keyword>
<sequence length="403" mass="43283">MSLDGCGDGWAYRVQDAVKRRRVVRFALMIGGWVLGALIGVPAQGQTPSEPSARIPNIAEVVTVAKGLENPWGMAFLPDGRLLVTERPGRLRLVARDGRLSEPLTGVPQVVARGQGGLLDVALDPQFADNKLVYLSFSEGGPGGAGTAVARGTLTASGLDDVRVIFRQSPKVNGTAHFGSRLAFAPDASLFITLGDRFSYRDSAQDLTSTLGKIVRVRRDGSPPSDNPFLTRSDAKPEIWSYGHRNVQGAAINPATGQLWTIEHGAQGGDELNRPQAGKNYGWPVITFGKDYNGSKIGIGSKAPGMEQPVQYWDPSIAPSGLLFYTGKAYPGWTGSLFTGSLKFGALVRMTLQGETVVSEERLLDAMGERIRDVRQGPDGLIYLLTDSAEGRVLRLNPLTKKP</sequence>
<feature type="transmembrane region" description="Helical" evidence="1">
    <location>
        <begin position="23"/>
        <end position="43"/>
    </location>
</feature>
<evidence type="ECO:0000313" key="3">
    <source>
        <dbReference type="EMBL" id="KJV10824.1"/>
    </source>
</evidence>
<protein>
    <recommendedName>
        <fullName evidence="2">Glucose/Sorbosone dehydrogenase domain-containing protein</fullName>
    </recommendedName>
</protein>
<evidence type="ECO:0000313" key="4">
    <source>
        <dbReference type="Proteomes" id="UP000033774"/>
    </source>
</evidence>
<evidence type="ECO:0000259" key="2">
    <source>
        <dbReference type="Pfam" id="PF07995"/>
    </source>
</evidence>
<dbReference type="InterPro" id="IPR012938">
    <property type="entry name" value="Glc/Sorbosone_DH"/>
</dbReference>
<comment type="caution">
    <text evidence="3">The sequence shown here is derived from an EMBL/GenBank/DDBJ whole genome shotgun (WGS) entry which is preliminary data.</text>
</comment>
<organism evidence="3 4">
    <name type="scientific">Elstera litoralis</name>
    <dbReference type="NCBI Taxonomy" id="552518"/>
    <lineage>
        <taxon>Bacteria</taxon>
        <taxon>Pseudomonadati</taxon>
        <taxon>Pseudomonadota</taxon>
        <taxon>Alphaproteobacteria</taxon>
        <taxon>Rhodospirillales</taxon>
        <taxon>Rhodospirillaceae</taxon>
        <taxon>Elstera</taxon>
    </lineage>
</organism>
<name>A0A0F3IYZ8_9PROT</name>
<dbReference type="InterPro" id="IPR011041">
    <property type="entry name" value="Quinoprot_gluc/sorb_DH_b-prop"/>
</dbReference>
<accession>A0A0F3IYZ8</accession>
<dbReference type="Proteomes" id="UP000033774">
    <property type="component" value="Unassembled WGS sequence"/>
</dbReference>
<feature type="domain" description="Glucose/Sorbosone dehydrogenase" evidence="2">
    <location>
        <begin position="68"/>
        <end position="395"/>
    </location>
</feature>
<dbReference type="PANTHER" id="PTHR19328:SF75">
    <property type="entry name" value="ALDOSE SUGAR DEHYDROGENASE YLII"/>
    <property type="match status" value="1"/>
</dbReference>
<reference evidence="3 4" key="1">
    <citation type="submission" date="2015-03" db="EMBL/GenBank/DDBJ databases">
        <title>Draft genome sequence of Elstera litoralis.</title>
        <authorList>
            <person name="Rahalkar M.C."/>
            <person name="Dhakephalkar P.K."/>
            <person name="Pore S.D."/>
            <person name="Arora P."/>
            <person name="Kapse N.G."/>
            <person name="Pandit P.S."/>
        </authorList>
    </citation>
    <scope>NUCLEOTIDE SEQUENCE [LARGE SCALE GENOMIC DNA]</scope>
    <source>
        <strain evidence="3 4">Dia-1</strain>
    </source>
</reference>
<evidence type="ECO:0000256" key="1">
    <source>
        <dbReference type="SAM" id="Phobius"/>
    </source>
</evidence>
<dbReference type="PATRIC" id="fig|552518.3.peg.2658"/>
<dbReference type="PANTHER" id="PTHR19328">
    <property type="entry name" value="HEDGEHOG-INTERACTING PROTEIN"/>
    <property type="match status" value="1"/>
</dbReference>